<evidence type="ECO:0008006" key="4">
    <source>
        <dbReference type="Google" id="ProtNLM"/>
    </source>
</evidence>
<proteinExistence type="predicted"/>
<evidence type="ECO:0000313" key="2">
    <source>
        <dbReference type="EMBL" id="AKQ68283.1"/>
    </source>
</evidence>
<keyword evidence="1" id="KW-0472">Membrane</keyword>
<dbReference type="Proteomes" id="UP000009026">
    <property type="component" value="Chromosome"/>
</dbReference>
<keyword evidence="3" id="KW-1185">Reference proteome</keyword>
<feature type="transmembrane region" description="Helical" evidence="1">
    <location>
        <begin position="118"/>
        <end position="139"/>
    </location>
</feature>
<reference evidence="2 3" key="1">
    <citation type="journal article" date="2016" name="PLoS ONE">
        <title>Complete Genome Sequence and Comparative Genomics of a Novel Myxobacterium Myxococcus hansupus.</title>
        <authorList>
            <person name="Sharma G."/>
            <person name="Narwani T."/>
            <person name="Subramanian S."/>
        </authorList>
    </citation>
    <scope>NUCLEOTIDE SEQUENCE [LARGE SCALE GENOMIC DNA]</scope>
    <source>
        <strain evidence="3">mixupus</strain>
    </source>
</reference>
<dbReference type="AlphaFoldDB" id="A0A0H4X307"/>
<feature type="transmembrane region" description="Helical" evidence="1">
    <location>
        <begin position="7"/>
        <end position="28"/>
    </location>
</feature>
<sequence>MSHIAARVLGGVFVVVGVFMTVAVWGSYQRDVRIVREGRVAEGTVVKKMFLAGTDDSEYVLIYAFTPVDGTQRLEHRRNISSTLWKQLRVGDRIQVVHGHSDPRRSFPEGQGVTTPGLALFISAIALFHILLGGLVLFAKAAPEASQDDSGASPSSS</sequence>
<evidence type="ECO:0000256" key="1">
    <source>
        <dbReference type="SAM" id="Phobius"/>
    </source>
</evidence>
<dbReference type="RefSeq" id="WP_002633073.1">
    <property type="nucleotide sequence ID" value="NZ_CP012109.1"/>
</dbReference>
<dbReference type="PATRIC" id="fig|1297742.4.peg.5274"/>
<keyword evidence="1" id="KW-0812">Transmembrane</keyword>
<dbReference type="KEGG" id="mym:A176_005195"/>
<organism evidence="2 3">
    <name type="scientific">Pseudomyxococcus hansupus</name>
    <dbReference type="NCBI Taxonomy" id="1297742"/>
    <lineage>
        <taxon>Bacteria</taxon>
        <taxon>Pseudomonadati</taxon>
        <taxon>Myxococcota</taxon>
        <taxon>Myxococcia</taxon>
        <taxon>Myxococcales</taxon>
        <taxon>Cystobacterineae</taxon>
        <taxon>Myxococcaceae</taxon>
        <taxon>Pseudomyxococcus</taxon>
    </lineage>
</organism>
<name>A0A0H4X307_9BACT</name>
<dbReference type="OrthoDB" id="5517788at2"/>
<evidence type="ECO:0000313" key="3">
    <source>
        <dbReference type="Proteomes" id="UP000009026"/>
    </source>
</evidence>
<keyword evidence="1" id="KW-1133">Transmembrane helix</keyword>
<dbReference type="STRING" id="1297742.A176_005195"/>
<dbReference type="EMBL" id="CP012109">
    <property type="protein sequence ID" value="AKQ68283.1"/>
    <property type="molecule type" value="Genomic_DNA"/>
</dbReference>
<gene>
    <name evidence="2" type="ORF">A176_005195</name>
</gene>
<protein>
    <recommendedName>
        <fullName evidence="4">DUF3592 domain-containing protein</fullName>
    </recommendedName>
</protein>
<accession>A0A0H4X307</accession>